<dbReference type="OrthoDB" id="330671at2759"/>
<dbReference type="AlphaFoldDB" id="A0A1L9SBK5"/>
<evidence type="ECO:0000256" key="1">
    <source>
        <dbReference type="SAM" id="MobiDB-lite"/>
    </source>
</evidence>
<dbReference type="GeneID" id="34611480"/>
<dbReference type="Gene3D" id="3.40.50.620">
    <property type="entry name" value="HUPs"/>
    <property type="match status" value="1"/>
</dbReference>
<keyword evidence="4" id="KW-1185">Reference proteome</keyword>
<reference evidence="4" key="1">
    <citation type="journal article" date="2017" name="Genome Biol.">
        <title>Comparative genomics reveals high biological diversity and specific adaptations in the industrially and medically important fungal genus Aspergillus.</title>
        <authorList>
            <person name="de Vries R.P."/>
            <person name="Riley R."/>
            <person name="Wiebenga A."/>
            <person name="Aguilar-Osorio G."/>
            <person name="Amillis S."/>
            <person name="Uchima C.A."/>
            <person name="Anderluh G."/>
            <person name="Asadollahi M."/>
            <person name="Askin M."/>
            <person name="Barry K."/>
            <person name="Battaglia E."/>
            <person name="Bayram O."/>
            <person name="Benocci T."/>
            <person name="Braus-Stromeyer S.A."/>
            <person name="Caldana C."/>
            <person name="Canovas D."/>
            <person name="Cerqueira G.C."/>
            <person name="Chen F."/>
            <person name="Chen W."/>
            <person name="Choi C."/>
            <person name="Clum A."/>
            <person name="Dos Santos R.A."/>
            <person name="Damasio A.R."/>
            <person name="Diallinas G."/>
            <person name="Emri T."/>
            <person name="Fekete E."/>
            <person name="Flipphi M."/>
            <person name="Freyberg S."/>
            <person name="Gallo A."/>
            <person name="Gournas C."/>
            <person name="Habgood R."/>
            <person name="Hainaut M."/>
            <person name="Harispe M.L."/>
            <person name="Henrissat B."/>
            <person name="Hilden K.S."/>
            <person name="Hope R."/>
            <person name="Hossain A."/>
            <person name="Karabika E."/>
            <person name="Karaffa L."/>
            <person name="Karanyi Z."/>
            <person name="Krasevec N."/>
            <person name="Kuo A."/>
            <person name="Kusch H."/>
            <person name="LaButti K."/>
            <person name="Lagendijk E.L."/>
            <person name="Lapidus A."/>
            <person name="Levasseur A."/>
            <person name="Lindquist E."/>
            <person name="Lipzen A."/>
            <person name="Logrieco A.F."/>
            <person name="MacCabe A."/>
            <person name="Maekelae M.R."/>
            <person name="Malavazi I."/>
            <person name="Melin P."/>
            <person name="Meyer V."/>
            <person name="Mielnichuk N."/>
            <person name="Miskei M."/>
            <person name="Molnar A.P."/>
            <person name="Mule G."/>
            <person name="Ngan C.Y."/>
            <person name="Orejas M."/>
            <person name="Orosz E."/>
            <person name="Ouedraogo J.P."/>
            <person name="Overkamp K.M."/>
            <person name="Park H.-S."/>
            <person name="Perrone G."/>
            <person name="Piumi F."/>
            <person name="Punt P.J."/>
            <person name="Ram A.F."/>
            <person name="Ramon A."/>
            <person name="Rauscher S."/>
            <person name="Record E."/>
            <person name="Riano-Pachon D.M."/>
            <person name="Robert V."/>
            <person name="Roehrig J."/>
            <person name="Ruller R."/>
            <person name="Salamov A."/>
            <person name="Salih N.S."/>
            <person name="Samson R.A."/>
            <person name="Sandor E."/>
            <person name="Sanguinetti M."/>
            <person name="Schuetze T."/>
            <person name="Sepcic K."/>
            <person name="Shelest E."/>
            <person name="Sherlock G."/>
            <person name="Sophianopoulou V."/>
            <person name="Squina F.M."/>
            <person name="Sun H."/>
            <person name="Susca A."/>
            <person name="Todd R.B."/>
            <person name="Tsang A."/>
            <person name="Unkles S.E."/>
            <person name="van de Wiele N."/>
            <person name="van Rossen-Uffink D."/>
            <person name="Oliveira J.V."/>
            <person name="Vesth T.C."/>
            <person name="Visser J."/>
            <person name="Yu J.-H."/>
            <person name="Zhou M."/>
            <person name="Andersen M.R."/>
            <person name="Archer D.B."/>
            <person name="Baker S.E."/>
            <person name="Benoit I."/>
            <person name="Brakhage A.A."/>
            <person name="Braus G.H."/>
            <person name="Fischer R."/>
            <person name="Frisvad J.C."/>
            <person name="Goldman G.H."/>
            <person name="Houbraken J."/>
            <person name="Oakley B."/>
            <person name="Pocsi I."/>
            <person name="Scazzocchio C."/>
            <person name="Seiboth B."/>
            <person name="vanKuyk P.A."/>
            <person name="Wortman J."/>
            <person name="Dyer P.S."/>
            <person name="Grigoriev I.V."/>
        </authorList>
    </citation>
    <scope>NUCLEOTIDE SEQUENCE [LARGE SCALE GENOMIC DNA]</scope>
    <source>
        <strain evidence="4">CBS 506.65</strain>
    </source>
</reference>
<dbReference type="Proteomes" id="UP000184188">
    <property type="component" value="Unassembled WGS sequence"/>
</dbReference>
<dbReference type="GO" id="GO:0015937">
    <property type="term" value="P:coenzyme A biosynthetic process"/>
    <property type="evidence" value="ECO:0007669"/>
    <property type="project" value="TreeGrafter"/>
</dbReference>
<dbReference type="PANTHER" id="PTHR10695:SF46">
    <property type="entry name" value="BIFUNCTIONAL COENZYME A SYNTHASE-RELATED"/>
    <property type="match status" value="1"/>
</dbReference>
<dbReference type="InterPro" id="IPR004821">
    <property type="entry name" value="Cyt_trans-like"/>
</dbReference>
<proteinExistence type="predicted"/>
<gene>
    <name evidence="3" type="ORF">ASPZODRAFT_144538</name>
</gene>
<evidence type="ECO:0000259" key="2">
    <source>
        <dbReference type="Pfam" id="PF01467"/>
    </source>
</evidence>
<dbReference type="RefSeq" id="XP_022579082.1">
    <property type="nucleotide sequence ID" value="XM_022725015.1"/>
</dbReference>
<feature type="domain" description="Cytidyltransferase-like" evidence="2">
    <location>
        <begin position="201"/>
        <end position="391"/>
    </location>
</feature>
<name>A0A1L9SBK5_9EURO</name>
<dbReference type="STRING" id="1073090.A0A1L9SBK5"/>
<dbReference type="Pfam" id="PF01467">
    <property type="entry name" value="CTP_transf_like"/>
    <property type="match status" value="1"/>
</dbReference>
<feature type="region of interest" description="Disordered" evidence="1">
    <location>
        <begin position="374"/>
        <end position="403"/>
    </location>
</feature>
<evidence type="ECO:0000313" key="4">
    <source>
        <dbReference type="Proteomes" id="UP000184188"/>
    </source>
</evidence>
<dbReference type="InterPro" id="IPR014729">
    <property type="entry name" value="Rossmann-like_a/b/a_fold"/>
</dbReference>
<evidence type="ECO:0000313" key="3">
    <source>
        <dbReference type="EMBL" id="OJJ44572.1"/>
    </source>
</evidence>
<organism evidence="3 4">
    <name type="scientific">Penicilliopsis zonata CBS 506.65</name>
    <dbReference type="NCBI Taxonomy" id="1073090"/>
    <lineage>
        <taxon>Eukaryota</taxon>
        <taxon>Fungi</taxon>
        <taxon>Dikarya</taxon>
        <taxon>Ascomycota</taxon>
        <taxon>Pezizomycotina</taxon>
        <taxon>Eurotiomycetes</taxon>
        <taxon>Eurotiomycetidae</taxon>
        <taxon>Eurotiales</taxon>
        <taxon>Aspergillaceae</taxon>
        <taxon>Penicilliopsis</taxon>
    </lineage>
</organism>
<dbReference type="EMBL" id="KV878347">
    <property type="protein sequence ID" value="OJJ44572.1"/>
    <property type="molecule type" value="Genomic_DNA"/>
</dbReference>
<dbReference type="VEuPathDB" id="FungiDB:ASPZODRAFT_144538"/>
<dbReference type="GO" id="GO:0004140">
    <property type="term" value="F:dephospho-CoA kinase activity"/>
    <property type="evidence" value="ECO:0007669"/>
    <property type="project" value="TreeGrafter"/>
</dbReference>
<sequence length="403" mass="43545">MASPYALLLLPSPPAIVEEEVRDAYEEALASVFSTLSQSLDGTSCTATLDIALAISGLEPASRQPRARVFQPLQHVLTNVYKLIIAVCASRSIELDGPGGIDARVVFVGDVDEGADGDRAQRLGPILSLQTLATSARSWNSIFFVDTASGRKLLNAFTGSLQSPVHTYGVPGGKSDEASSNTLLLASEGPQGVARHYSVAVGGTFDHLHIGHKLLLTATALALDRVVETDTGRDRSITVGVAADELLAKKKYIEFLESWDQRYRRTASFLTSIIDFSPPQDSAPRVQEVLEPGPNGKYVLLRLRTDLVLKLVQFSDIYGPTITDQQISALVVSRETRAGGQAVNTERAKQGWQELEIFEVDVLNSGTAAALAASRPDSFETKISSTEIRRRRMEQAQAPPRST</sequence>
<dbReference type="SUPFAM" id="SSF52374">
    <property type="entry name" value="Nucleotidylyl transferase"/>
    <property type="match status" value="1"/>
</dbReference>
<protein>
    <recommendedName>
        <fullName evidence="2">Cytidyltransferase-like domain-containing protein</fullName>
    </recommendedName>
</protein>
<accession>A0A1L9SBK5</accession>
<dbReference type="PANTHER" id="PTHR10695">
    <property type="entry name" value="DEPHOSPHO-COA KINASE-RELATED"/>
    <property type="match status" value="1"/>
</dbReference>